<gene>
    <name evidence="8" type="primary">lgt</name>
    <name evidence="8" type="ORF">MMH89_02885</name>
</gene>
<evidence type="ECO:0000256" key="5">
    <source>
        <dbReference type="ARBA" id="ARBA00022989"/>
    </source>
</evidence>
<dbReference type="PANTHER" id="PTHR30589:SF0">
    <property type="entry name" value="PHOSPHATIDYLGLYCEROL--PROLIPOPROTEIN DIACYLGLYCERYL TRANSFERASE"/>
    <property type="match status" value="1"/>
</dbReference>
<feature type="transmembrane region" description="Helical" evidence="7">
    <location>
        <begin position="191"/>
        <end position="209"/>
    </location>
</feature>
<comment type="similarity">
    <text evidence="1">Belongs to the Lgt family.</text>
</comment>
<evidence type="ECO:0000313" key="8">
    <source>
        <dbReference type="EMBL" id="UTC24169.1"/>
    </source>
</evidence>
<evidence type="ECO:0000256" key="6">
    <source>
        <dbReference type="ARBA" id="ARBA00023136"/>
    </source>
</evidence>
<evidence type="ECO:0000313" key="9">
    <source>
        <dbReference type="Proteomes" id="UP001055955"/>
    </source>
</evidence>
<evidence type="ECO:0000256" key="2">
    <source>
        <dbReference type="ARBA" id="ARBA00022475"/>
    </source>
</evidence>
<keyword evidence="3 8" id="KW-0808">Transferase</keyword>
<dbReference type="RefSeq" id="WP_258567953.1">
    <property type="nucleotide sequence ID" value="NZ_CP092900.1"/>
</dbReference>
<dbReference type="PANTHER" id="PTHR30589">
    <property type="entry name" value="PROLIPOPROTEIN DIACYLGLYCERYL TRANSFERASE"/>
    <property type="match status" value="1"/>
</dbReference>
<proteinExistence type="inferred from homology"/>
<dbReference type="EC" id="2.5.1.145" evidence="8"/>
<dbReference type="Proteomes" id="UP001055955">
    <property type="component" value="Chromosome"/>
</dbReference>
<sequence length="258" mass="29367">MSNAVALQIGPLAVHWYGIAWAVAVLWLRYAPIFFNCISDGLKDIWYDYIDLGLITIILGGRLGWVMFYRPDLLAYPMKAIAIWNGGLSFHGALIAGILYTIQFARNHKIDPYQIMDNLALWITPCLGIVRIANYVNGELWGRPTNQAWGVVFPRVDSLLRHPSQLYEAFSEGLLLGCIIWFCYSKLKLKPGQLACVSMFAYGGIRLLIEINFRAPTYEWLSFISTGALLCLFMMLFSLALNVRVSNLRVHRRLKLEQ</sequence>
<dbReference type="InterPro" id="IPR001640">
    <property type="entry name" value="Lgt"/>
</dbReference>
<evidence type="ECO:0000256" key="4">
    <source>
        <dbReference type="ARBA" id="ARBA00022692"/>
    </source>
</evidence>
<dbReference type="NCBIfam" id="TIGR00544">
    <property type="entry name" value="lgt"/>
    <property type="match status" value="1"/>
</dbReference>
<keyword evidence="6 7" id="KW-0472">Membrane</keyword>
<dbReference type="EMBL" id="CP092900">
    <property type="protein sequence ID" value="UTC24169.1"/>
    <property type="molecule type" value="Genomic_DNA"/>
</dbReference>
<dbReference type="GO" id="GO:0008961">
    <property type="term" value="F:phosphatidylglycerol-prolipoprotein diacylglyceryl transferase activity"/>
    <property type="evidence" value="ECO:0007669"/>
    <property type="project" value="UniProtKB-EC"/>
</dbReference>
<evidence type="ECO:0000256" key="1">
    <source>
        <dbReference type="ARBA" id="ARBA00007150"/>
    </source>
</evidence>
<feature type="transmembrane region" description="Helical" evidence="7">
    <location>
        <begin position="49"/>
        <end position="69"/>
    </location>
</feature>
<protein>
    <submittedName>
        <fullName evidence="8">Prolipoprotein diacylglyceryl transferase</fullName>
        <ecNumber evidence="8">2.5.1.145</ecNumber>
    </submittedName>
</protein>
<evidence type="ECO:0000256" key="7">
    <source>
        <dbReference type="SAM" id="Phobius"/>
    </source>
</evidence>
<keyword evidence="5 7" id="KW-1133">Transmembrane helix</keyword>
<accession>A0ABY5DKB8</accession>
<feature type="transmembrane region" description="Helical" evidence="7">
    <location>
        <begin position="81"/>
        <end position="103"/>
    </location>
</feature>
<feature type="transmembrane region" description="Helical" evidence="7">
    <location>
        <begin position="115"/>
        <end position="136"/>
    </location>
</feature>
<name>A0ABY5DKB8_9GAMM</name>
<feature type="transmembrane region" description="Helical" evidence="7">
    <location>
        <begin position="6"/>
        <end position="28"/>
    </location>
</feature>
<keyword evidence="2" id="KW-1003">Cell membrane</keyword>
<evidence type="ECO:0000256" key="3">
    <source>
        <dbReference type="ARBA" id="ARBA00022679"/>
    </source>
</evidence>
<organism evidence="8 9">
    <name type="scientific">Candidatus Comchoanobacter bicostacola</name>
    <dbReference type="NCBI Taxonomy" id="2919598"/>
    <lineage>
        <taxon>Bacteria</taxon>
        <taxon>Pseudomonadati</taxon>
        <taxon>Pseudomonadota</taxon>
        <taxon>Gammaproteobacteria</taxon>
        <taxon>Candidatus Comchoanobacterales</taxon>
        <taxon>Candidatus Comchoanobacteraceae</taxon>
        <taxon>Candidatus Comchoanobacter</taxon>
    </lineage>
</organism>
<keyword evidence="4 7" id="KW-0812">Transmembrane</keyword>
<feature type="transmembrane region" description="Helical" evidence="7">
    <location>
        <begin position="221"/>
        <end position="243"/>
    </location>
</feature>
<dbReference type="Pfam" id="PF01790">
    <property type="entry name" value="LGT"/>
    <property type="match status" value="1"/>
</dbReference>
<reference evidence="8 9" key="1">
    <citation type="journal article" date="2022" name="Nat. Microbiol.">
        <title>The microbiome of a bacterivorous marine choanoflagellate contains a resource-demanding obligate bacterial associate.</title>
        <authorList>
            <person name="Needham D.M."/>
            <person name="Poirier C."/>
            <person name="Bachy C."/>
            <person name="George E.E."/>
            <person name="Wilken S."/>
            <person name="Yung C.C.M."/>
            <person name="Limardo A.J."/>
            <person name="Morando M."/>
            <person name="Sudek L."/>
            <person name="Malmstrom R.R."/>
            <person name="Keeling P.J."/>
            <person name="Santoro A.E."/>
            <person name="Worden A.Z."/>
        </authorList>
    </citation>
    <scope>NUCLEOTIDE SEQUENCE [LARGE SCALE GENOMIC DNA]</scope>
    <source>
        <strain evidence="8 9">Comchoano-1</strain>
    </source>
</reference>
<keyword evidence="9" id="KW-1185">Reference proteome</keyword>